<evidence type="ECO:0000256" key="5">
    <source>
        <dbReference type="ARBA" id="ARBA00023136"/>
    </source>
</evidence>
<feature type="transmembrane region" description="Helical" evidence="6">
    <location>
        <begin position="108"/>
        <end position="132"/>
    </location>
</feature>
<feature type="transmembrane region" description="Helical" evidence="6">
    <location>
        <begin position="378"/>
        <end position="396"/>
    </location>
</feature>
<feature type="domain" description="Major facilitator superfamily (MFS) profile" evidence="7">
    <location>
        <begin position="13"/>
        <end position="401"/>
    </location>
</feature>
<feature type="transmembrane region" description="Helical" evidence="6">
    <location>
        <begin position="287"/>
        <end position="305"/>
    </location>
</feature>
<dbReference type="Pfam" id="PF07690">
    <property type="entry name" value="MFS_1"/>
    <property type="match status" value="1"/>
</dbReference>
<keyword evidence="2" id="KW-1003">Cell membrane</keyword>
<feature type="transmembrane region" description="Helical" evidence="6">
    <location>
        <begin position="139"/>
        <end position="161"/>
    </location>
</feature>
<dbReference type="EMBL" id="LFTY01000002">
    <property type="protein sequence ID" value="KMW58912.1"/>
    <property type="molecule type" value="Genomic_DNA"/>
</dbReference>
<feature type="transmembrane region" description="Helical" evidence="6">
    <location>
        <begin position="261"/>
        <end position="280"/>
    </location>
</feature>
<evidence type="ECO:0000256" key="3">
    <source>
        <dbReference type="ARBA" id="ARBA00022692"/>
    </source>
</evidence>
<evidence type="ECO:0000256" key="6">
    <source>
        <dbReference type="SAM" id="Phobius"/>
    </source>
</evidence>
<dbReference type="AlphaFoldDB" id="A0A0J9E858"/>
<feature type="transmembrane region" description="Helical" evidence="6">
    <location>
        <begin position="167"/>
        <end position="188"/>
    </location>
</feature>
<dbReference type="InterPro" id="IPR050189">
    <property type="entry name" value="MFS_Efflux_Transporters"/>
</dbReference>
<organism evidence="8 9">
    <name type="scientific">Candidatus Rhodobacter oscarellae</name>
    <dbReference type="NCBI Taxonomy" id="1675527"/>
    <lineage>
        <taxon>Bacteria</taxon>
        <taxon>Pseudomonadati</taxon>
        <taxon>Pseudomonadota</taxon>
        <taxon>Alphaproteobacteria</taxon>
        <taxon>Rhodobacterales</taxon>
        <taxon>Rhodobacter group</taxon>
        <taxon>Rhodobacter</taxon>
    </lineage>
</organism>
<feature type="transmembrane region" description="Helical" evidence="6">
    <location>
        <begin position="345"/>
        <end position="372"/>
    </location>
</feature>
<dbReference type="OrthoDB" id="1404228at2"/>
<sequence length="404" mass="43140">MSFPQFLRQNAPFLAAGALLTFCSSFGQTFLISVFAGEIRAEFGLTDGDWGRLYGIGTLASGLVMIWAGVLTDHFRARYLGAVVLVLLALACLAMALAPAAWALPFVIFALRFTGQGMISHIAVVAMARWFVGSRGKALAIASLGYAVGEAFLPLFIVFMFDIVDWWVLWFGFAVFVLLMIPLLSTLLRLERTPQSVAEDSQSTGMHGRHWSRRDTIRHWLFWLMVPAILGPSAWITALFFQQVHLAETKGWSHAALVTLFPLYTGVALVATLATGALVDRLGSARLIAFAGLPIAAGFVVLGATSSLGAAAIGLALVAIGHGANATIPNVFWAEFYGTRSIGSIKALATAVMVLGSAAGPWITGAIIDAGLAFEGQMFWIAGYFVAVVVLVWAGVRRAARALG</sequence>
<evidence type="ECO:0000256" key="2">
    <source>
        <dbReference type="ARBA" id="ARBA00022475"/>
    </source>
</evidence>
<dbReference type="Proteomes" id="UP000037178">
    <property type="component" value="Unassembled WGS sequence"/>
</dbReference>
<keyword evidence="4 6" id="KW-1133">Transmembrane helix</keyword>
<proteinExistence type="predicted"/>
<dbReference type="PATRIC" id="fig|1675527.3.peg.4081"/>
<dbReference type="GO" id="GO:0022857">
    <property type="term" value="F:transmembrane transporter activity"/>
    <property type="evidence" value="ECO:0007669"/>
    <property type="project" value="InterPro"/>
</dbReference>
<comment type="caution">
    <text evidence="8">The sequence shown here is derived from an EMBL/GenBank/DDBJ whole genome shotgun (WGS) entry which is preliminary data.</text>
</comment>
<dbReference type="PANTHER" id="PTHR43124">
    <property type="entry name" value="PURINE EFFLUX PUMP PBUE"/>
    <property type="match status" value="1"/>
</dbReference>
<protein>
    <submittedName>
        <fullName evidence="8">Permeases of the major facilitator superfamily</fullName>
    </submittedName>
</protein>
<feature type="transmembrane region" description="Helical" evidence="6">
    <location>
        <begin position="79"/>
        <end position="102"/>
    </location>
</feature>
<accession>A0A0J9E858</accession>
<evidence type="ECO:0000313" key="9">
    <source>
        <dbReference type="Proteomes" id="UP000037178"/>
    </source>
</evidence>
<evidence type="ECO:0000313" key="8">
    <source>
        <dbReference type="EMBL" id="KMW58912.1"/>
    </source>
</evidence>
<dbReference type="GO" id="GO:0005886">
    <property type="term" value="C:plasma membrane"/>
    <property type="evidence" value="ECO:0007669"/>
    <property type="project" value="UniProtKB-SubCell"/>
</dbReference>
<feature type="transmembrane region" description="Helical" evidence="6">
    <location>
        <begin position="311"/>
        <end position="333"/>
    </location>
</feature>
<dbReference type="InterPro" id="IPR036259">
    <property type="entry name" value="MFS_trans_sf"/>
</dbReference>
<gene>
    <name evidence="8" type="ORF">AIOL_003893</name>
</gene>
<evidence type="ECO:0000256" key="4">
    <source>
        <dbReference type="ARBA" id="ARBA00022989"/>
    </source>
</evidence>
<reference evidence="8 9" key="1">
    <citation type="submission" date="2015-06" db="EMBL/GenBank/DDBJ databases">
        <title>Draft genome sequence of an Alphaproteobacteria species associated to the Mediterranean sponge Oscarella lobularis.</title>
        <authorList>
            <person name="Jourda C."/>
            <person name="Santini S."/>
            <person name="Claverie J.-M."/>
        </authorList>
    </citation>
    <scope>NUCLEOTIDE SEQUENCE [LARGE SCALE GENOMIC DNA]</scope>
    <source>
        <strain evidence="8">IGS</strain>
    </source>
</reference>
<dbReference type="STRING" id="1675527.AIOL_003893"/>
<evidence type="ECO:0000259" key="7">
    <source>
        <dbReference type="PROSITE" id="PS50850"/>
    </source>
</evidence>
<feature type="transmembrane region" description="Helical" evidence="6">
    <location>
        <begin position="220"/>
        <end position="241"/>
    </location>
</feature>
<dbReference type="RefSeq" id="WP_049644465.1">
    <property type="nucleotide sequence ID" value="NZ_LFTY01000002.1"/>
</dbReference>
<keyword evidence="3 6" id="KW-0812">Transmembrane</keyword>
<dbReference type="PROSITE" id="PS50850">
    <property type="entry name" value="MFS"/>
    <property type="match status" value="1"/>
</dbReference>
<dbReference type="Gene3D" id="1.20.1250.20">
    <property type="entry name" value="MFS general substrate transporter like domains"/>
    <property type="match status" value="1"/>
</dbReference>
<dbReference type="PANTHER" id="PTHR43124:SF3">
    <property type="entry name" value="CHLORAMPHENICOL EFFLUX PUMP RV0191"/>
    <property type="match status" value="1"/>
</dbReference>
<dbReference type="InterPro" id="IPR020846">
    <property type="entry name" value="MFS_dom"/>
</dbReference>
<comment type="subcellular location">
    <subcellularLocation>
        <location evidence="1">Cell membrane</location>
        <topology evidence="1">Multi-pass membrane protein</topology>
    </subcellularLocation>
</comment>
<feature type="transmembrane region" description="Helical" evidence="6">
    <location>
        <begin position="51"/>
        <end position="72"/>
    </location>
</feature>
<evidence type="ECO:0000256" key="1">
    <source>
        <dbReference type="ARBA" id="ARBA00004651"/>
    </source>
</evidence>
<keyword evidence="9" id="KW-1185">Reference proteome</keyword>
<dbReference type="InterPro" id="IPR011701">
    <property type="entry name" value="MFS"/>
</dbReference>
<name>A0A0J9E858_9RHOB</name>
<dbReference type="SUPFAM" id="SSF103473">
    <property type="entry name" value="MFS general substrate transporter"/>
    <property type="match status" value="1"/>
</dbReference>
<keyword evidence="5 6" id="KW-0472">Membrane</keyword>